<protein>
    <submittedName>
        <fullName evidence="3">Uncharacterized protein</fullName>
    </submittedName>
</protein>
<proteinExistence type="predicted"/>
<feature type="compositionally biased region" description="Low complexity" evidence="1">
    <location>
        <begin position="195"/>
        <end position="204"/>
    </location>
</feature>
<dbReference type="EMBL" id="FRDM01000012">
    <property type="protein sequence ID" value="SHN78630.1"/>
    <property type="molecule type" value="Genomic_DNA"/>
</dbReference>
<feature type="transmembrane region" description="Helical" evidence="2">
    <location>
        <begin position="6"/>
        <end position="32"/>
    </location>
</feature>
<accession>A0A1M7U6X6</accession>
<organism evidence="3 4">
    <name type="scientific">Geodermatophilus obscurus</name>
    <dbReference type="NCBI Taxonomy" id="1861"/>
    <lineage>
        <taxon>Bacteria</taxon>
        <taxon>Bacillati</taxon>
        <taxon>Actinomycetota</taxon>
        <taxon>Actinomycetes</taxon>
        <taxon>Geodermatophilales</taxon>
        <taxon>Geodermatophilaceae</taxon>
        <taxon>Geodermatophilus</taxon>
    </lineage>
</organism>
<keyword evidence="2" id="KW-0472">Membrane</keyword>
<keyword evidence="2" id="KW-1133">Transmembrane helix</keyword>
<feature type="compositionally biased region" description="Basic and acidic residues" evidence="1">
    <location>
        <begin position="183"/>
        <end position="193"/>
    </location>
</feature>
<dbReference type="Proteomes" id="UP000184428">
    <property type="component" value="Unassembled WGS sequence"/>
</dbReference>
<evidence type="ECO:0000256" key="2">
    <source>
        <dbReference type="SAM" id="Phobius"/>
    </source>
</evidence>
<evidence type="ECO:0000256" key="1">
    <source>
        <dbReference type="SAM" id="MobiDB-lite"/>
    </source>
</evidence>
<sequence length="204" mass="21821">MLDTLYVAVALLGALGAGFLVTLVMVPIGGLLGAVVARGVHRALHPGQDAPFSLHLPVAVRTALFSPFVVGMDSLGEDSVPVLIVLTLLCTVASAGWTHALGNEVAGSRPQAPSQLSDIELASVRNLLEALSVEDLLHEWRWSRRRLCTDPHRAVQLRDLLLEELEQRDPAGFRAWLRDGLEQDPGQHIRGDDAAGGAAAGRPR</sequence>
<keyword evidence="2" id="KW-0812">Transmembrane</keyword>
<evidence type="ECO:0000313" key="3">
    <source>
        <dbReference type="EMBL" id="SHN78630.1"/>
    </source>
</evidence>
<gene>
    <name evidence="3" type="ORF">SAMN05660350_02648</name>
</gene>
<evidence type="ECO:0000313" key="4">
    <source>
        <dbReference type="Proteomes" id="UP000184428"/>
    </source>
</evidence>
<dbReference type="AlphaFoldDB" id="A0A1M7U6X6"/>
<feature type="region of interest" description="Disordered" evidence="1">
    <location>
        <begin position="183"/>
        <end position="204"/>
    </location>
</feature>
<feature type="transmembrane region" description="Helical" evidence="2">
    <location>
        <begin position="82"/>
        <end position="101"/>
    </location>
</feature>
<reference evidence="3 4" key="1">
    <citation type="submission" date="2016-12" db="EMBL/GenBank/DDBJ databases">
        <authorList>
            <person name="Song W.-J."/>
            <person name="Kurnit D.M."/>
        </authorList>
    </citation>
    <scope>NUCLEOTIDE SEQUENCE [LARGE SCALE GENOMIC DNA]</scope>
    <source>
        <strain evidence="3 4">DSM 43162</strain>
    </source>
</reference>
<name>A0A1M7U6X6_9ACTN</name>